<gene>
    <name evidence="1" type="ORF">JWS13_17610</name>
</gene>
<proteinExistence type="predicted"/>
<dbReference type="Proteomes" id="UP000662986">
    <property type="component" value="Chromosome"/>
</dbReference>
<accession>A0A974W459</accession>
<dbReference type="RefSeq" id="WP_206006777.1">
    <property type="nucleotide sequence ID" value="NZ_CP070619.1"/>
</dbReference>
<name>A0A974W459_9NOCA</name>
<protein>
    <submittedName>
        <fullName evidence="1">Uncharacterized protein</fullName>
    </submittedName>
</protein>
<evidence type="ECO:0000313" key="2">
    <source>
        <dbReference type="Proteomes" id="UP000662986"/>
    </source>
</evidence>
<reference evidence="1 2" key="2">
    <citation type="journal article" date="2022" name="Arch. Microbiol.">
        <title>Rhodococcus pseudokoreensis sp. nov. isolated from the rhizosphere of young M26 apple rootstocks.</title>
        <authorList>
            <person name="Kampfer P."/>
            <person name="Glaeser S.P."/>
            <person name="Blom J."/>
            <person name="Wolf J."/>
            <person name="Benning S."/>
            <person name="Schloter M."/>
            <person name="Neumann-Schaal M."/>
        </authorList>
    </citation>
    <scope>NUCLEOTIDE SEQUENCE [LARGE SCALE GENOMIC DNA]</scope>
    <source>
        <strain evidence="1 2">R79</strain>
    </source>
</reference>
<organism evidence="1 2">
    <name type="scientific">Rhodococcus pseudokoreensis</name>
    <dbReference type="NCBI Taxonomy" id="2811421"/>
    <lineage>
        <taxon>Bacteria</taxon>
        <taxon>Bacillati</taxon>
        <taxon>Actinomycetota</taxon>
        <taxon>Actinomycetes</taxon>
        <taxon>Mycobacteriales</taxon>
        <taxon>Nocardiaceae</taxon>
        <taxon>Rhodococcus</taxon>
    </lineage>
</organism>
<sequence>MTLNRFGEDVEAATPSNRPHHLDCKRGWLGQDLDGRPIPCIQCKPHLAHRNYLTGGAA</sequence>
<keyword evidence="2" id="KW-1185">Reference proteome</keyword>
<evidence type="ECO:0000313" key="1">
    <source>
        <dbReference type="EMBL" id="QSE90307.1"/>
    </source>
</evidence>
<reference evidence="1 2" key="1">
    <citation type="journal article" date="2021" name="Microbiol. Resour. Announc.">
        <title>Complete Genome Sequences of Two Rhodococcus sp. Strains with Large and Linear Chromosomes, Isolated from Apple Rhizosphere.</title>
        <authorList>
            <person name="Benning S."/>
            <person name="Brugnone N."/>
            <person name="Siani R."/>
            <person name="Kublik S."/>
            <person name="Schloter M."/>
            <person name="Rad V."/>
        </authorList>
    </citation>
    <scope>NUCLEOTIDE SEQUENCE [LARGE SCALE GENOMIC DNA]</scope>
    <source>
        <strain evidence="1 2">R79</strain>
    </source>
</reference>
<dbReference type="EMBL" id="CP070619">
    <property type="protein sequence ID" value="QSE90307.1"/>
    <property type="molecule type" value="Genomic_DNA"/>
</dbReference>